<keyword evidence="2" id="KW-0677">Repeat</keyword>
<dbReference type="InterPro" id="IPR011713">
    <property type="entry name" value="Leu-rich_rpt_3"/>
</dbReference>
<dbReference type="PANTHER" id="PTHR11017">
    <property type="entry name" value="LEUCINE-RICH REPEAT-CONTAINING PROTEIN"/>
    <property type="match status" value="1"/>
</dbReference>
<evidence type="ECO:0000313" key="4">
    <source>
        <dbReference type="Proteomes" id="UP001341840"/>
    </source>
</evidence>
<evidence type="ECO:0000313" key="3">
    <source>
        <dbReference type="EMBL" id="MED6180982.1"/>
    </source>
</evidence>
<accession>A0ABU6W562</accession>
<keyword evidence="4" id="KW-1185">Reference proteome</keyword>
<dbReference type="Proteomes" id="UP001341840">
    <property type="component" value="Unassembled WGS sequence"/>
</dbReference>
<reference evidence="3 4" key="1">
    <citation type="journal article" date="2023" name="Plants (Basel)">
        <title>Bridging the Gap: Combining Genomics and Transcriptomics Approaches to Understand Stylosanthes scabra, an Orphan Legume from the Brazilian Caatinga.</title>
        <authorList>
            <person name="Ferreira-Neto J.R.C."/>
            <person name="da Silva M.D."/>
            <person name="Binneck E."/>
            <person name="de Melo N.F."/>
            <person name="da Silva R.H."/>
            <person name="de Melo A.L.T.M."/>
            <person name="Pandolfi V."/>
            <person name="Bustamante F.O."/>
            <person name="Brasileiro-Vidal A.C."/>
            <person name="Benko-Iseppon A.M."/>
        </authorList>
    </citation>
    <scope>NUCLEOTIDE SEQUENCE [LARGE SCALE GENOMIC DNA]</scope>
    <source>
        <tissue evidence="3">Leaves</tissue>
    </source>
</reference>
<sequence length="424" mass="48240">MPSAFCAEKLVELHIPGSQVTRLWDGVQDLVNLKKIDLSKCKQLVELPDLSRATNLEEINISDCEVLCQLHPSILSSPALEYLMLYGCKELKSFKGEIRSKSLRRLDFDGCSSLEEFSVSSGQLTSLTFKSSGIRSLGNELCCLTSLEELALSDCRELTELPHNVKALSRLQILTVSGSSSLRSIPELPLSIGEVHVTDCTSLETIFSLKEESFLRRISFMNCMRLDEESRNIIMEDAHLTILKKILLISAENSHLWDSHEFNRRFSCDVCYPGSKVAEWFKCRTTEGASITVEIDEPYNQLLGFCVSCAVSQEFSPYYSVYCEYDLGDGEKYPLGTYYLNELRGRWNTDHVCLWFHPFYDSRIKNNIERCVGRDDHGNTWNKTILFIFTAEGLESRMDDFFIKGCGVSPIYLSDVLHLIPNWN</sequence>
<gene>
    <name evidence="3" type="ORF">PIB30_014961</name>
</gene>
<keyword evidence="1" id="KW-0433">Leucine-rich repeat</keyword>
<comment type="caution">
    <text evidence="3">The sequence shown here is derived from an EMBL/GenBank/DDBJ whole genome shotgun (WGS) entry which is preliminary data.</text>
</comment>
<dbReference type="InterPro" id="IPR044974">
    <property type="entry name" value="Disease_R_plants"/>
</dbReference>
<organism evidence="3 4">
    <name type="scientific">Stylosanthes scabra</name>
    <dbReference type="NCBI Taxonomy" id="79078"/>
    <lineage>
        <taxon>Eukaryota</taxon>
        <taxon>Viridiplantae</taxon>
        <taxon>Streptophyta</taxon>
        <taxon>Embryophyta</taxon>
        <taxon>Tracheophyta</taxon>
        <taxon>Spermatophyta</taxon>
        <taxon>Magnoliopsida</taxon>
        <taxon>eudicotyledons</taxon>
        <taxon>Gunneridae</taxon>
        <taxon>Pentapetalae</taxon>
        <taxon>rosids</taxon>
        <taxon>fabids</taxon>
        <taxon>Fabales</taxon>
        <taxon>Fabaceae</taxon>
        <taxon>Papilionoideae</taxon>
        <taxon>50 kb inversion clade</taxon>
        <taxon>dalbergioids sensu lato</taxon>
        <taxon>Dalbergieae</taxon>
        <taxon>Pterocarpus clade</taxon>
        <taxon>Stylosanthes</taxon>
    </lineage>
</organism>
<dbReference type="Gene3D" id="3.80.10.10">
    <property type="entry name" value="Ribonuclease Inhibitor"/>
    <property type="match status" value="2"/>
</dbReference>
<evidence type="ECO:0000256" key="1">
    <source>
        <dbReference type="ARBA" id="ARBA00022614"/>
    </source>
</evidence>
<protein>
    <submittedName>
        <fullName evidence="3">Uncharacterized protein</fullName>
    </submittedName>
</protein>
<proteinExistence type="predicted"/>
<dbReference type="EMBL" id="JASCZI010181283">
    <property type="protein sequence ID" value="MED6180982.1"/>
    <property type="molecule type" value="Genomic_DNA"/>
</dbReference>
<dbReference type="PANTHER" id="PTHR11017:SF243">
    <property type="entry name" value="ADP-RIBOSYL CYCLASE_CYCLIC ADP-RIBOSE HYDROLASE"/>
    <property type="match status" value="1"/>
</dbReference>
<evidence type="ECO:0000256" key="2">
    <source>
        <dbReference type="ARBA" id="ARBA00022737"/>
    </source>
</evidence>
<dbReference type="InterPro" id="IPR032675">
    <property type="entry name" value="LRR_dom_sf"/>
</dbReference>
<name>A0ABU6W562_9FABA</name>
<dbReference type="Pfam" id="PF07725">
    <property type="entry name" value="LRR_3"/>
    <property type="match status" value="1"/>
</dbReference>
<dbReference type="SUPFAM" id="SSF52058">
    <property type="entry name" value="L domain-like"/>
    <property type="match status" value="1"/>
</dbReference>